<evidence type="ECO:0000313" key="2">
    <source>
        <dbReference type="EMBL" id="CAI9151558.1"/>
    </source>
</evidence>
<organism evidence="2 3">
    <name type="scientific">Rangifer tarandus platyrhynchus</name>
    <name type="common">Svalbard reindeer</name>
    <dbReference type="NCBI Taxonomy" id="3082113"/>
    <lineage>
        <taxon>Eukaryota</taxon>
        <taxon>Metazoa</taxon>
        <taxon>Chordata</taxon>
        <taxon>Craniata</taxon>
        <taxon>Vertebrata</taxon>
        <taxon>Euteleostomi</taxon>
        <taxon>Mammalia</taxon>
        <taxon>Eutheria</taxon>
        <taxon>Laurasiatheria</taxon>
        <taxon>Artiodactyla</taxon>
        <taxon>Ruminantia</taxon>
        <taxon>Pecora</taxon>
        <taxon>Cervidae</taxon>
        <taxon>Odocoileinae</taxon>
        <taxon>Rangifer</taxon>
    </lineage>
</organism>
<evidence type="ECO:0000313" key="3">
    <source>
        <dbReference type="Proteomes" id="UP001176941"/>
    </source>
</evidence>
<accession>A0ABN8XRC9</accession>
<proteinExistence type="predicted"/>
<evidence type="ECO:0000256" key="1">
    <source>
        <dbReference type="SAM" id="MobiDB-lite"/>
    </source>
</evidence>
<name>A0ABN8XRC9_RANTA</name>
<keyword evidence="3" id="KW-1185">Reference proteome</keyword>
<dbReference type="EMBL" id="OX459937">
    <property type="protein sequence ID" value="CAI9151558.1"/>
    <property type="molecule type" value="Genomic_DNA"/>
</dbReference>
<protein>
    <submittedName>
        <fullName evidence="2">Uncharacterized protein</fullName>
    </submittedName>
</protein>
<feature type="region of interest" description="Disordered" evidence="1">
    <location>
        <begin position="73"/>
        <end position="103"/>
    </location>
</feature>
<gene>
    <name evidence="2" type="ORF">MRATA1EN1_LOCUS520</name>
</gene>
<reference evidence="2" key="1">
    <citation type="submission" date="2023-04" db="EMBL/GenBank/DDBJ databases">
        <authorList>
            <consortium name="ELIXIR-Norway"/>
        </authorList>
    </citation>
    <scope>NUCLEOTIDE SEQUENCE [LARGE SCALE GENOMIC DNA]</scope>
</reference>
<dbReference type="Proteomes" id="UP001176941">
    <property type="component" value="Chromosome 1"/>
</dbReference>
<sequence length="118" mass="12653">MFYLVSVDTLWPGRLDLQSSGEFQDSLPILSLMLPSGLVTASVCARQASQGASQRPALLSLFLKPEKDHFPNSACSAGDIRDSGSIPELGRSPGIGKGNPFQSSYLENPMGRAWRATV</sequence>